<dbReference type="PANTHER" id="PTHR42786:SF6">
    <property type="entry name" value="TRNA_RRNA METHYLTRANSFERASE SPOU TYPE DOMAIN-CONTAINING PROTEIN"/>
    <property type="match status" value="1"/>
</dbReference>
<reference evidence="7" key="1">
    <citation type="submission" date="2016-10" db="EMBL/GenBank/DDBJ databases">
        <authorList>
            <person name="Varghese N."/>
            <person name="Submissions S."/>
        </authorList>
    </citation>
    <scope>NUCLEOTIDE SEQUENCE [LARGE SCALE GENOMIC DNA]</scope>
    <source>
        <strain evidence="7">2SM5</strain>
    </source>
</reference>
<comment type="similarity">
    <text evidence="1">Belongs to the class IV-like SAM-binding methyltransferase superfamily. RNA methyltransferase TrmH family.</text>
</comment>
<dbReference type="InterPro" id="IPR001537">
    <property type="entry name" value="SpoU_MeTrfase"/>
</dbReference>
<dbReference type="GO" id="GO:0003723">
    <property type="term" value="F:RNA binding"/>
    <property type="evidence" value="ECO:0007669"/>
    <property type="project" value="InterPro"/>
</dbReference>
<dbReference type="SUPFAM" id="SSF75217">
    <property type="entry name" value="alpha/beta knot"/>
    <property type="match status" value="1"/>
</dbReference>
<dbReference type="GO" id="GO:0005829">
    <property type="term" value="C:cytosol"/>
    <property type="evidence" value="ECO:0007669"/>
    <property type="project" value="TreeGrafter"/>
</dbReference>
<dbReference type="AlphaFoldDB" id="A0A1H1M4T0"/>
<evidence type="ECO:0000256" key="2">
    <source>
        <dbReference type="ARBA" id="ARBA00022603"/>
    </source>
</evidence>
<evidence type="ECO:0000256" key="3">
    <source>
        <dbReference type="ARBA" id="ARBA00022679"/>
    </source>
</evidence>
<dbReference type="CDD" id="cd18098">
    <property type="entry name" value="SpoU-like"/>
    <property type="match status" value="1"/>
</dbReference>
<dbReference type="Gene3D" id="3.40.1280.10">
    <property type="match status" value="1"/>
</dbReference>
<dbReference type="GO" id="GO:0008173">
    <property type="term" value="F:RNA methyltransferase activity"/>
    <property type="evidence" value="ECO:0007669"/>
    <property type="project" value="InterPro"/>
</dbReference>
<proteinExistence type="inferred from homology"/>
<evidence type="ECO:0000256" key="4">
    <source>
        <dbReference type="ARBA" id="ARBA00022691"/>
    </source>
</evidence>
<dbReference type="InterPro" id="IPR029026">
    <property type="entry name" value="tRNA_m1G_MTases_N"/>
</dbReference>
<dbReference type="GO" id="GO:0002128">
    <property type="term" value="P:tRNA nucleoside ribose methylation"/>
    <property type="evidence" value="ECO:0007669"/>
    <property type="project" value="TreeGrafter"/>
</dbReference>
<keyword evidence="3" id="KW-0808">Transferase</keyword>
<organism evidence="6 7">
    <name type="scientific">Halopseudomonas litoralis</name>
    <dbReference type="NCBI Taxonomy" id="797277"/>
    <lineage>
        <taxon>Bacteria</taxon>
        <taxon>Pseudomonadati</taxon>
        <taxon>Pseudomonadota</taxon>
        <taxon>Gammaproteobacteria</taxon>
        <taxon>Pseudomonadales</taxon>
        <taxon>Pseudomonadaceae</taxon>
        <taxon>Halopseudomonas</taxon>
    </lineage>
</organism>
<evidence type="ECO:0000256" key="1">
    <source>
        <dbReference type="ARBA" id="ARBA00007228"/>
    </source>
</evidence>
<gene>
    <name evidence="6" type="ORF">SAMN05216198_0506</name>
</gene>
<keyword evidence="4" id="KW-0949">S-adenosyl-L-methionine</keyword>
<sequence length="171" mass="18270">MAESSVCIGLIDPKSPSNVGAVMRAAGCYQASAVRYTGSRYDRAARFHTDTKNISLNIPLTHIDNLLDDLPAKIQIVCVELVEGATALPAFQHPPHALYVFGPEDGSLSQALVDRADAVVYIPTIGCMNLAATVNVVLYDRLAKSSAANGCDSLIRQSRDTNNRVTVNQPG</sequence>
<evidence type="ECO:0000313" key="6">
    <source>
        <dbReference type="EMBL" id="SDR81746.1"/>
    </source>
</evidence>
<feature type="domain" description="tRNA/rRNA methyltransferase SpoU type" evidence="5">
    <location>
        <begin position="6"/>
        <end position="139"/>
    </location>
</feature>
<dbReference type="Proteomes" id="UP000243426">
    <property type="component" value="Chromosome I"/>
</dbReference>
<name>A0A1H1M4T0_9GAMM</name>
<dbReference type="OrthoDB" id="4578643at2"/>
<dbReference type="Pfam" id="PF00588">
    <property type="entry name" value="SpoU_methylase"/>
    <property type="match status" value="1"/>
</dbReference>
<dbReference type="STRING" id="797277.SAMN05216198_0506"/>
<keyword evidence="7" id="KW-1185">Reference proteome</keyword>
<keyword evidence="2 6" id="KW-0489">Methyltransferase</keyword>
<accession>A0A1H1M4T0</accession>
<protein>
    <submittedName>
        <fullName evidence="6">tRNA(Leu) C34 or U34 (Ribose-2'-O)-methylase TrmL, contains SPOUT domain</fullName>
    </submittedName>
</protein>
<dbReference type="EMBL" id="LT629748">
    <property type="protein sequence ID" value="SDR81746.1"/>
    <property type="molecule type" value="Genomic_DNA"/>
</dbReference>
<dbReference type="InterPro" id="IPR029028">
    <property type="entry name" value="Alpha/beta_knot_MTases"/>
</dbReference>
<evidence type="ECO:0000259" key="5">
    <source>
        <dbReference type="Pfam" id="PF00588"/>
    </source>
</evidence>
<dbReference type="RefSeq" id="WP_090271895.1">
    <property type="nucleotide sequence ID" value="NZ_LT629748.1"/>
</dbReference>
<dbReference type="InterPro" id="IPR004384">
    <property type="entry name" value="RNA_MeTrfase_TrmJ/LasT"/>
</dbReference>
<dbReference type="PANTHER" id="PTHR42786">
    <property type="entry name" value="TRNA/RRNA METHYLTRANSFERASE"/>
    <property type="match status" value="1"/>
</dbReference>
<evidence type="ECO:0000313" key="7">
    <source>
        <dbReference type="Proteomes" id="UP000243426"/>
    </source>
</evidence>